<keyword evidence="2" id="KW-1185">Reference proteome</keyword>
<dbReference type="Proteomes" id="UP000654482">
    <property type="component" value="Unassembled WGS sequence"/>
</dbReference>
<evidence type="ECO:0000313" key="1">
    <source>
        <dbReference type="EMBL" id="MBE9118985.1"/>
    </source>
</evidence>
<organism evidence="1 2">
    <name type="scientific">Lusitaniella coriacea LEGE 07157</name>
    <dbReference type="NCBI Taxonomy" id="945747"/>
    <lineage>
        <taxon>Bacteria</taxon>
        <taxon>Bacillati</taxon>
        <taxon>Cyanobacteriota</taxon>
        <taxon>Cyanophyceae</taxon>
        <taxon>Spirulinales</taxon>
        <taxon>Lusitaniellaceae</taxon>
        <taxon>Lusitaniella</taxon>
    </lineage>
</organism>
<dbReference type="EMBL" id="JADEWZ010000072">
    <property type="protein sequence ID" value="MBE9118985.1"/>
    <property type="molecule type" value="Genomic_DNA"/>
</dbReference>
<evidence type="ECO:0000313" key="2">
    <source>
        <dbReference type="Proteomes" id="UP000654482"/>
    </source>
</evidence>
<gene>
    <name evidence="1" type="ORF">IQ249_24140</name>
</gene>
<reference evidence="1" key="1">
    <citation type="submission" date="2020-10" db="EMBL/GenBank/DDBJ databases">
        <authorList>
            <person name="Castelo-Branco R."/>
            <person name="Eusebio N."/>
            <person name="Adriana R."/>
            <person name="Vieira A."/>
            <person name="Brugerolle De Fraissinette N."/>
            <person name="Rezende De Castro R."/>
            <person name="Schneider M.P."/>
            <person name="Vasconcelos V."/>
            <person name="Leao P.N."/>
        </authorList>
    </citation>
    <scope>NUCLEOTIDE SEQUENCE</scope>
    <source>
        <strain evidence="1">LEGE 07157</strain>
    </source>
</reference>
<comment type="caution">
    <text evidence="1">The sequence shown here is derived from an EMBL/GenBank/DDBJ whole genome shotgun (WGS) entry which is preliminary data.</text>
</comment>
<accession>A0A8J7E0T9</accession>
<sequence length="79" mass="9221">MPDYLEIRRLAEQLTPDEQLQLIHELLGRICQQVTLTPKPKRSLLELRGLGKEVWQGVDAQEYVSQERESFQSSVDLRD</sequence>
<proteinExistence type="predicted"/>
<dbReference type="RefSeq" id="WP_194032079.1">
    <property type="nucleotide sequence ID" value="NZ_JADEWZ010000072.1"/>
</dbReference>
<name>A0A8J7E0T9_9CYAN</name>
<dbReference type="AlphaFoldDB" id="A0A8J7E0T9"/>
<protein>
    <submittedName>
        <fullName evidence="1">Uncharacterized protein</fullName>
    </submittedName>
</protein>